<evidence type="ECO:0000313" key="2">
    <source>
        <dbReference type="Proteomes" id="UP000494120"/>
    </source>
</evidence>
<sequence length="112" mass="12455">MIKSWQHKGLEAFFTNGNKAGIRPDHAPRLRRQLARFDVASRPLDMNVPGWRFHGLARGLDGHFAVSVSSNWRLTFSFDGADAVLVDYQDYHRGDSSDDSHLQSAASGRSAA</sequence>
<dbReference type="SUPFAM" id="SSF143011">
    <property type="entry name" value="RelE-like"/>
    <property type="match status" value="1"/>
</dbReference>
<dbReference type="Gene3D" id="3.30.2310.20">
    <property type="entry name" value="RelE-like"/>
    <property type="match status" value="1"/>
</dbReference>
<dbReference type="Proteomes" id="UP000494120">
    <property type="component" value="Unassembled WGS sequence"/>
</dbReference>
<gene>
    <name evidence="1" type="ORF">BLA17378_08135</name>
</gene>
<dbReference type="Pfam" id="PF05015">
    <property type="entry name" value="HigB-like_toxin"/>
    <property type="match status" value="1"/>
</dbReference>
<accession>A0ABY6Y619</accession>
<dbReference type="InterPro" id="IPR035093">
    <property type="entry name" value="RelE/ParE_toxin_dom_sf"/>
</dbReference>
<dbReference type="PANTHER" id="PTHR40266:SF2">
    <property type="entry name" value="TOXIN HIGB-1"/>
    <property type="match status" value="1"/>
</dbReference>
<organism evidence="1 2">
    <name type="scientific">Burkholderia aenigmatica</name>
    <dbReference type="NCBI Taxonomy" id="2015348"/>
    <lineage>
        <taxon>Bacteria</taxon>
        <taxon>Pseudomonadati</taxon>
        <taxon>Pseudomonadota</taxon>
        <taxon>Betaproteobacteria</taxon>
        <taxon>Burkholderiales</taxon>
        <taxon>Burkholderiaceae</taxon>
        <taxon>Burkholderia</taxon>
        <taxon>Burkholderia cepacia complex</taxon>
    </lineage>
</organism>
<comment type="caution">
    <text evidence="1">The sequence shown here is derived from an EMBL/GenBank/DDBJ whole genome shotgun (WGS) entry which is preliminary data.</text>
</comment>
<evidence type="ECO:0000313" key="1">
    <source>
        <dbReference type="EMBL" id="VWD42382.1"/>
    </source>
</evidence>
<keyword evidence="2" id="KW-1185">Reference proteome</keyword>
<reference evidence="1 2" key="1">
    <citation type="submission" date="2019-09" db="EMBL/GenBank/DDBJ databases">
        <authorList>
            <person name="Depoorter E."/>
        </authorList>
    </citation>
    <scope>NUCLEOTIDE SEQUENCE [LARGE SCALE GENOMIC DNA]</scope>
    <source>
        <strain evidence="1 2">R-17378</strain>
    </source>
</reference>
<dbReference type="PANTHER" id="PTHR40266">
    <property type="entry name" value="TOXIN HIGB-1"/>
    <property type="match status" value="1"/>
</dbReference>
<protein>
    <submittedName>
        <fullName evidence="1">Plasmid maintenance system killer protein</fullName>
    </submittedName>
</protein>
<dbReference type="EMBL" id="CABVQG010000059">
    <property type="protein sequence ID" value="VWD42382.1"/>
    <property type="molecule type" value="Genomic_DNA"/>
</dbReference>
<dbReference type="InterPro" id="IPR007711">
    <property type="entry name" value="HigB-1"/>
</dbReference>
<name>A0ABY6Y619_9BURK</name>
<proteinExistence type="predicted"/>